<reference evidence="10" key="1">
    <citation type="submission" date="2021-08" db="EMBL/GenBank/DDBJ databases">
        <title>WGS assembly of Ceratopteris richardii.</title>
        <authorList>
            <person name="Marchant D.B."/>
            <person name="Chen G."/>
            <person name="Jenkins J."/>
            <person name="Shu S."/>
            <person name="Leebens-Mack J."/>
            <person name="Grimwood J."/>
            <person name="Schmutz J."/>
            <person name="Soltis P."/>
            <person name="Soltis D."/>
            <person name="Chen Z.-H."/>
        </authorList>
    </citation>
    <scope>NUCLEOTIDE SEQUENCE</scope>
    <source>
        <strain evidence="10">Whitten #5841</strain>
        <tissue evidence="10">Leaf</tissue>
    </source>
</reference>
<dbReference type="InterPro" id="IPR027640">
    <property type="entry name" value="Kinesin-like_fam"/>
</dbReference>
<evidence type="ECO:0000256" key="8">
    <source>
        <dbReference type="SAM" id="MobiDB-lite"/>
    </source>
</evidence>
<keyword evidence="4 5" id="KW-0505">Motor protein</keyword>
<evidence type="ECO:0000256" key="7">
    <source>
        <dbReference type="SAM" id="Coils"/>
    </source>
</evidence>
<dbReference type="SMART" id="SM00129">
    <property type="entry name" value="KISc"/>
    <property type="match status" value="1"/>
</dbReference>
<dbReference type="GO" id="GO:0005524">
    <property type="term" value="F:ATP binding"/>
    <property type="evidence" value="ECO:0007669"/>
    <property type="project" value="UniProtKB-UniRule"/>
</dbReference>
<keyword evidence="1" id="KW-0934">Plastid</keyword>
<comment type="similarity">
    <text evidence="5 6">Belongs to the TRAFAC class myosin-kinesin ATPase superfamily. Kinesin family.</text>
</comment>
<dbReference type="InterPro" id="IPR027417">
    <property type="entry name" value="P-loop_NTPase"/>
</dbReference>
<evidence type="ECO:0000313" key="10">
    <source>
        <dbReference type="EMBL" id="KAH7293491.1"/>
    </source>
</evidence>
<dbReference type="EMBL" id="CM035433">
    <property type="protein sequence ID" value="KAH7293491.1"/>
    <property type="molecule type" value="Genomic_DNA"/>
</dbReference>
<organism evidence="10 11">
    <name type="scientific">Ceratopteris richardii</name>
    <name type="common">Triangle waterfern</name>
    <dbReference type="NCBI Taxonomy" id="49495"/>
    <lineage>
        <taxon>Eukaryota</taxon>
        <taxon>Viridiplantae</taxon>
        <taxon>Streptophyta</taxon>
        <taxon>Embryophyta</taxon>
        <taxon>Tracheophyta</taxon>
        <taxon>Polypodiopsida</taxon>
        <taxon>Polypodiidae</taxon>
        <taxon>Polypodiales</taxon>
        <taxon>Pteridineae</taxon>
        <taxon>Pteridaceae</taxon>
        <taxon>Parkerioideae</taxon>
        <taxon>Ceratopteris</taxon>
    </lineage>
</organism>
<feature type="coiled-coil region" evidence="7">
    <location>
        <begin position="418"/>
        <end position="445"/>
    </location>
</feature>
<dbReference type="OrthoDB" id="3176171at2759"/>
<keyword evidence="2 5" id="KW-0547">Nucleotide-binding</keyword>
<dbReference type="CDD" id="cd00106">
    <property type="entry name" value="KISc"/>
    <property type="match status" value="1"/>
</dbReference>
<accession>A0A8T2RCD1</accession>
<dbReference type="InterPro" id="IPR019821">
    <property type="entry name" value="Kinesin_motor_CS"/>
</dbReference>
<evidence type="ECO:0000259" key="9">
    <source>
        <dbReference type="PROSITE" id="PS50067"/>
    </source>
</evidence>
<dbReference type="PROSITE" id="PS50067">
    <property type="entry name" value="KINESIN_MOTOR_2"/>
    <property type="match status" value="1"/>
</dbReference>
<name>A0A8T2RCD1_CERRI</name>
<dbReference type="AlphaFoldDB" id="A0A8T2RCD1"/>
<dbReference type="InterPro" id="IPR001752">
    <property type="entry name" value="Kinesin_motor_dom"/>
</dbReference>
<protein>
    <recommendedName>
        <fullName evidence="6">Kinesin-like protein</fullName>
    </recommendedName>
</protein>
<dbReference type="GO" id="GO:0005875">
    <property type="term" value="C:microtubule associated complex"/>
    <property type="evidence" value="ECO:0007669"/>
    <property type="project" value="TreeGrafter"/>
</dbReference>
<comment type="caution">
    <text evidence="10">The sequence shown here is derived from an EMBL/GenBank/DDBJ whole genome shotgun (WGS) entry which is preliminary data.</text>
</comment>
<dbReference type="GO" id="GO:0007052">
    <property type="term" value="P:mitotic spindle organization"/>
    <property type="evidence" value="ECO:0007669"/>
    <property type="project" value="TreeGrafter"/>
</dbReference>
<dbReference type="GO" id="GO:0008017">
    <property type="term" value="F:microtubule binding"/>
    <property type="evidence" value="ECO:0007669"/>
    <property type="project" value="InterPro"/>
</dbReference>
<evidence type="ECO:0000256" key="4">
    <source>
        <dbReference type="ARBA" id="ARBA00023175"/>
    </source>
</evidence>
<feature type="binding site" evidence="5">
    <location>
        <begin position="161"/>
        <end position="168"/>
    </location>
    <ligand>
        <name>ATP</name>
        <dbReference type="ChEBI" id="CHEBI:30616"/>
    </ligand>
</feature>
<keyword evidence="7" id="KW-0175">Coiled coil</keyword>
<sequence length="693" mass="76868">MKTLHVHLFPGRKSLCVTVITSNLSIAIEIHLSMACDIRAKNIDVLPGRKSPTKENGSMKTNVEVDADGKSNNISVFVRVRPLTREEKARGEKSCVQVLKDTQFIKVVDYGYGYNALTRKFQFDGCIGHEVGQDQVMEKCKVQRLLDSVLEGYSSAVIACGQTGSGKTYTMCGRNEDRTTHGDGLIAQCVTYLFEAMKKDHSGNQRSYSFRASYYEVYNEQVNDLLRLDCAPRDVKWSVKDGYYVDDLLLVDCECVDDVFSVLNEGAKNRKVGSHDLNKDSSRSHCIMTLHVDSCSEIGDGAPIVRYGKMLFVDLAGSERLKKSRSSGDMLKETGNINRSLFTLGKVISALAEGKKGDLVPYRESMLTKLLMETLGGNSLSLMIACISPASSVVEETLGTLYYATCTKTIVNVPSINIDEKDKVIVNLRKEIEQLKKENILLRSKLGLPAEGDIKDNASSQPDIETNQKQISMTVAPFSKSVGHVGDENEPDFSRETLVSNQCGWMLDKERMLTQLRTAERLLCNKMAPSAKENSQDALQNALWQQESKARVIEGIENLPSRTQSFPNVQPLHALSEDSYKNKSYSISRGRSDDVGVGGQDRKLRLGLVGKQGNTSGTYRGLDANQHRLQPFSRRNRISVDHLSSRLRSKSVPRSIASRGGGKDTSFQGSITVNQNAFLRLLDINVSDKHDNI</sequence>
<feature type="domain" description="Kinesin motor" evidence="9">
    <location>
        <begin position="73"/>
        <end position="410"/>
    </location>
</feature>
<keyword evidence="1" id="KW-0150">Chloroplast</keyword>
<evidence type="ECO:0000256" key="6">
    <source>
        <dbReference type="RuleBase" id="RU000394"/>
    </source>
</evidence>
<evidence type="ECO:0000256" key="5">
    <source>
        <dbReference type="PROSITE-ProRule" id="PRU00283"/>
    </source>
</evidence>
<dbReference type="PROSITE" id="PS00411">
    <property type="entry name" value="KINESIN_MOTOR_1"/>
    <property type="match status" value="1"/>
</dbReference>
<evidence type="ECO:0000256" key="3">
    <source>
        <dbReference type="ARBA" id="ARBA00022840"/>
    </source>
</evidence>
<dbReference type="Proteomes" id="UP000825935">
    <property type="component" value="Chromosome 28"/>
</dbReference>
<dbReference type="PANTHER" id="PTHR47969">
    <property type="entry name" value="CHROMOSOME-ASSOCIATED KINESIN KIF4A-RELATED"/>
    <property type="match status" value="1"/>
</dbReference>
<gene>
    <name evidence="10" type="ORF">KP509_28G028000</name>
</gene>
<dbReference type="PANTHER" id="PTHR47969:SF29">
    <property type="entry name" value="KINESIN-LIKE PROTEIN"/>
    <property type="match status" value="1"/>
</dbReference>
<dbReference type="SUPFAM" id="SSF52540">
    <property type="entry name" value="P-loop containing nucleoside triphosphate hydrolases"/>
    <property type="match status" value="1"/>
</dbReference>
<dbReference type="InterPro" id="IPR036961">
    <property type="entry name" value="Kinesin_motor_dom_sf"/>
</dbReference>
<dbReference type="GO" id="GO:0003777">
    <property type="term" value="F:microtubule motor activity"/>
    <property type="evidence" value="ECO:0007669"/>
    <property type="project" value="InterPro"/>
</dbReference>
<evidence type="ECO:0000256" key="1">
    <source>
        <dbReference type="ARBA" id="ARBA00022528"/>
    </source>
</evidence>
<dbReference type="FunFam" id="3.40.850.10:FF:000080">
    <property type="entry name" value="Kinesin-like protein"/>
    <property type="match status" value="1"/>
</dbReference>
<keyword evidence="3 5" id="KW-0067">ATP-binding</keyword>
<dbReference type="GO" id="GO:0005874">
    <property type="term" value="C:microtubule"/>
    <property type="evidence" value="ECO:0007669"/>
    <property type="project" value="UniProtKB-KW"/>
</dbReference>
<dbReference type="OMA" id="VDYNCAS"/>
<dbReference type="Gene3D" id="3.40.850.10">
    <property type="entry name" value="Kinesin motor domain"/>
    <property type="match status" value="1"/>
</dbReference>
<dbReference type="GO" id="GO:0007018">
    <property type="term" value="P:microtubule-based movement"/>
    <property type="evidence" value="ECO:0007669"/>
    <property type="project" value="InterPro"/>
</dbReference>
<evidence type="ECO:0000313" key="11">
    <source>
        <dbReference type="Proteomes" id="UP000825935"/>
    </source>
</evidence>
<keyword evidence="11" id="KW-1185">Reference proteome</keyword>
<proteinExistence type="inferred from homology"/>
<keyword evidence="6" id="KW-0493">Microtubule</keyword>
<dbReference type="Pfam" id="PF00225">
    <property type="entry name" value="Kinesin"/>
    <property type="match status" value="1"/>
</dbReference>
<evidence type="ECO:0000256" key="2">
    <source>
        <dbReference type="ARBA" id="ARBA00022741"/>
    </source>
</evidence>
<dbReference type="PRINTS" id="PR00380">
    <property type="entry name" value="KINESINHEAVY"/>
</dbReference>
<dbReference type="GO" id="GO:0051231">
    <property type="term" value="P:spindle elongation"/>
    <property type="evidence" value="ECO:0007669"/>
    <property type="project" value="TreeGrafter"/>
</dbReference>
<feature type="region of interest" description="Disordered" evidence="8">
    <location>
        <begin position="610"/>
        <end position="669"/>
    </location>
</feature>